<dbReference type="EMBL" id="BLXT01007636">
    <property type="protein sequence ID" value="GFO40780.1"/>
    <property type="molecule type" value="Genomic_DNA"/>
</dbReference>
<evidence type="ECO:0000313" key="3">
    <source>
        <dbReference type="Proteomes" id="UP000735302"/>
    </source>
</evidence>
<sequence length="195" mass="21984">MWLPLQSLLGANTEQQRNCPNVQKQASEQQYPARRIFISQSWDCSRFSDSPVIHMIYYTSAPDSLRDTATRRDTTTLKLQCTAKGVFDPDDPERIDKEKRMETLTLKEIAKKHIYLVKAILLNSMPPQHQSGEGRISHILIQTGLAVRHHWSKTMSKILSFEDRRTQGVRCKSRASGGMANISCENGSKPASGPG</sequence>
<evidence type="ECO:0000313" key="2">
    <source>
        <dbReference type="EMBL" id="GFO40780.1"/>
    </source>
</evidence>
<reference evidence="2 3" key="1">
    <citation type="journal article" date="2021" name="Elife">
        <title>Chloroplast acquisition without the gene transfer in kleptoplastic sea slugs, Plakobranchus ocellatus.</title>
        <authorList>
            <person name="Maeda T."/>
            <person name="Takahashi S."/>
            <person name="Yoshida T."/>
            <person name="Shimamura S."/>
            <person name="Takaki Y."/>
            <person name="Nagai Y."/>
            <person name="Toyoda A."/>
            <person name="Suzuki Y."/>
            <person name="Arimoto A."/>
            <person name="Ishii H."/>
            <person name="Satoh N."/>
            <person name="Nishiyama T."/>
            <person name="Hasebe M."/>
            <person name="Maruyama T."/>
            <person name="Minagawa J."/>
            <person name="Obokata J."/>
            <person name="Shigenobu S."/>
        </authorList>
    </citation>
    <scope>NUCLEOTIDE SEQUENCE [LARGE SCALE GENOMIC DNA]</scope>
</reference>
<proteinExistence type="predicted"/>
<keyword evidence="3" id="KW-1185">Reference proteome</keyword>
<dbReference type="Proteomes" id="UP000735302">
    <property type="component" value="Unassembled WGS sequence"/>
</dbReference>
<name>A0AAV4D9I9_9GAST</name>
<evidence type="ECO:0000256" key="1">
    <source>
        <dbReference type="SAM" id="MobiDB-lite"/>
    </source>
</evidence>
<comment type="caution">
    <text evidence="2">The sequence shown here is derived from an EMBL/GenBank/DDBJ whole genome shotgun (WGS) entry which is preliminary data.</text>
</comment>
<feature type="region of interest" description="Disordered" evidence="1">
    <location>
        <begin position="174"/>
        <end position="195"/>
    </location>
</feature>
<protein>
    <submittedName>
        <fullName evidence="2">Uncharacterized protein</fullName>
    </submittedName>
</protein>
<accession>A0AAV4D9I9</accession>
<gene>
    <name evidence="2" type="ORF">PoB_006728500</name>
</gene>
<dbReference type="AlphaFoldDB" id="A0AAV4D9I9"/>
<organism evidence="2 3">
    <name type="scientific">Plakobranchus ocellatus</name>
    <dbReference type="NCBI Taxonomy" id="259542"/>
    <lineage>
        <taxon>Eukaryota</taxon>
        <taxon>Metazoa</taxon>
        <taxon>Spiralia</taxon>
        <taxon>Lophotrochozoa</taxon>
        <taxon>Mollusca</taxon>
        <taxon>Gastropoda</taxon>
        <taxon>Heterobranchia</taxon>
        <taxon>Euthyneura</taxon>
        <taxon>Panpulmonata</taxon>
        <taxon>Sacoglossa</taxon>
        <taxon>Placobranchoidea</taxon>
        <taxon>Plakobranchidae</taxon>
        <taxon>Plakobranchus</taxon>
    </lineage>
</organism>